<dbReference type="Gene3D" id="3.90.850.10">
    <property type="entry name" value="Fumarylacetoacetase-like, C-terminal domain"/>
    <property type="match status" value="1"/>
</dbReference>
<accession>A0A6J7PX26</accession>
<organism evidence="2">
    <name type="scientific">freshwater metagenome</name>
    <dbReference type="NCBI Taxonomy" id="449393"/>
    <lineage>
        <taxon>unclassified sequences</taxon>
        <taxon>metagenomes</taxon>
        <taxon>ecological metagenomes</taxon>
    </lineage>
</organism>
<protein>
    <submittedName>
        <fullName evidence="2">Unannotated protein</fullName>
    </submittedName>
</protein>
<reference evidence="2" key="1">
    <citation type="submission" date="2020-05" db="EMBL/GenBank/DDBJ databases">
        <authorList>
            <person name="Chiriac C."/>
            <person name="Salcher M."/>
            <person name="Ghai R."/>
            <person name="Kavagutti S V."/>
        </authorList>
    </citation>
    <scope>NUCLEOTIDE SEQUENCE</scope>
</reference>
<sequence length="231" mass="24343">MASSVEGLVEEIAEARRLNAPLSAGAPQWSSLDRDTAEKVASALYERWGAVGSPFWKLGAVDAPTQERFGLNGPVCGPLVPSNVRVEATQVTIARSDFIHAKFEAEVGVGVGADGELRAMPCVEVADSRFEGWKLPPFGVLADGALQGMMLFGPGVAPPSTPIHVDVVRDGVLLASGDQGWPESAVRLDVLPHDANATHVATGALTALFDVIEGEWTFDFGTLGRLVVTVQ</sequence>
<proteinExistence type="predicted"/>
<evidence type="ECO:0000313" key="1">
    <source>
        <dbReference type="EMBL" id="CAB4951643.1"/>
    </source>
</evidence>
<dbReference type="GO" id="GO:0005737">
    <property type="term" value="C:cytoplasm"/>
    <property type="evidence" value="ECO:0007669"/>
    <property type="project" value="TreeGrafter"/>
</dbReference>
<gene>
    <name evidence="1" type="ORF">UFOPK3773_01444</name>
    <name evidence="2" type="ORF">UFOPK3992_01172</name>
</gene>
<dbReference type="InterPro" id="IPR036663">
    <property type="entry name" value="Fumarylacetoacetase_C_sf"/>
</dbReference>
<dbReference type="PANTHER" id="PTHR30143">
    <property type="entry name" value="ACID HYDRATASE"/>
    <property type="match status" value="1"/>
</dbReference>
<dbReference type="EMBL" id="CAFBOZ010000162">
    <property type="protein sequence ID" value="CAB5009917.1"/>
    <property type="molecule type" value="Genomic_DNA"/>
</dbReference>
<dbReference type="AlphaFoldDB" id="A0A6J7PX26"/>
<dbReference type="InterPro" id="IPR050772">
    <property type="entry name" value="Hydratase-Decarb/MhpD_sf"/>
</dbReference>
<dbReference type="PANTHER" id="PTHR30143:SF0">
    <property type="entry name" value="2-KETO-4-PENTENOATE HYDRATASE"/>
    <property type="match status" value="1"/>
</dbReference>
<dbReference type="SUPFAM" id="SSF56529">
    <property type="entry name" value="FAH"/>
    <property type="match status" value="1"/>
</dbReference>
<evidence type="ECO:0000313" key="2">
    <source>
        <dbReference type="EMBL" id="CAB5009917.1"/>
    </source>
</evidence>
<dbReference type="GO" id="GO:0008684">
    <property type="term" value="F:2-oxopent-4-enoate hydratase activity"/>
    <property type="evidence" value="ECO:0007669"/>
    <property type="project" value="TreeGrafter"/>
</dbReference>
<name>A0A6J7PX26_9ZZZZ</name>
<dbReference type="EMBL" id="CAFBNF010000174">
    <property type="protein sequence ID" value="CAB4951643.1"/>
    <property type="molecule type" value="Genomic_DNA"/>
</dbReference>